<keyword evidence="3" id="KW-1185">Reference proteome</keyword>
<reference evidence="2" key="2">
    <citation type="journal article" date="2021" name="Genome Biol. Evol.">
        <title>Developing a high-quality reference genome for a parasitic bivalve with doubly uniparental inheritance (Bivalvia: Unionida).</title>
        <authorList>
            <person name="Smith C.H."/>
        </authorList>
    </citation>
    <scope>NUCLEOTIDE SEQUENCE</scope>
    <source>
        <strain evidence="2">CHS0354</strain>
        <tissue evidence="2">Mantle</tissue>
    </source>
</reference>
<protein>
    <submittedName>
        <fullName evidence="2">Uncharacterized protein</fullName>
    </submittedName>
</protein>
<comment type="caution">
    <text evidence="2">The sequence shown here is derived from an EMBL/GenBank/DDBJ whole genome shotgun (WGS) entry which is preliminary data.</text>
</comment>
<name>A0AAE0W0F5_9BIVA</name>
<evidence type="ECO:0000313" key="2">
    <source>
        <dbReference type="EMBL" id="KAK3597418.1"/>
    </source>
</evidence>
<sequence length="96" mass="10757">MDELQPLTNVGHITKKCQVGHYIRISDQLFKQDTTSDRSSDQLFPSPARNGDVTNLPPRRLNKITDKGMVEGESEDGGMKPVLFHRQQTSHQKPGA</sequence>
<reference evidence="2" key="1">
    <citation type="journal article" date="2021" name="Genome Biol. Evol.">
        <title>A High-Quality Reference Genome for a Parasitic Bivalve with Doubly Uniparental Inheritance (Bivalvia: Unionida).</title>
        <authorList>
            <person name="Smith C.H."/>
        </authorList>
    </citation>
    <scope>NUCLEOTIDE SEQUENCE</scope>
    <source>
        <strain evidence="2">CHS0354</strain>
    </source>
</reference>
<dbReference type="EMBL" id="JAEAOA010002330">
    <property type="protein sequence ID" value="KAK3597418.1"/>
    <property type="molecule type" value="Genomic_DNA"/>
</dbReference>
<accession>A0AAE0W0F5</accession>
<reference evidence="2" key="3">
    <citation type="submission" date="2023-05" db="EMBL/GenBank/DDBJ databases">
        <authorList>
            <person name="Smith C.H."/>
        </authorList>
    </citation>
    <scope>NUCLEOTIDE SEQUENCE</scope>
    <source>
        <strain evidence="2">CHS0354</strain>
        <tissue evidence="2">Mantle</tissue>
    </source>
</reference>
<feature type="region of interest" description="Disordered" evidence="1">
    <location>
        <begin position="32"/>
        <end position="96"/>
    </location>
</feature>
<organism evidence="2 3">
    <name type="scientific">Potamilus streckersoni</name>
    <dbReference type="NCBI Taxonomy" id="2493646"/>
    <lineage>
        <taxon>Eukaryota</taxon>
        <taxon>Metazoa</taxon>
        <taxon>Spiralia</taxon>
        <taxon>Lophotrochozoa</taxon>
        <taxon>Mollusca</taxon>
        <taxon>Bivalvia</taxon>
        <taxon>Autobranchia</taxon>
        <taxon>Heteroconchia</taxon>
        <taxon>Palaeoheterodonta</taxon>
        <taxon>Unionida</taxon>
        <taxon>Unionoidea</taxon>
        <taxon>Unionidae</taxon>
        <taxon>Ambleminae</taxon>
        <taxon>Lampsilini</taxon>
        <taxon>Potamilus</taxon>
    </lineage>
</organism>
<dbReference type="Proteomes" id="UP001195483">
    <property type="component" value="Unassembled WGS sequence"/>
</dbReference>
<proteinExistence type="predicted"/>
<dbReference type="AlphaFoldDB" id="A0AAE0W0F5"/>
<feature type="compositionally biased region" description="Polar residues" evidence="1">
    <location>
        <begin position="86"/>
        <end position="96"/>
    </location>
</feature>
<gene>
    <name evidence="2" type="ORF">CHS0354_040154</name>
</gene>
<evidence type="ECO:0000313" key="3">
    <source>
        <dbReference type="Proteomes" id="UP001195483"/>
    </source>
</evidence>
<evidence type="ECO:0000256" key="1">
    <source>
        <dbReference type="SAM" id="MobiDB-lite"/>
    </source>
</evidence>